<name>A0A443IQ27_9BACI</name>
<proteinExistence type="predicted"/>
<dbReference type="EMBL" id="QYTU02000026">
    <property type="protein sequence ID" value="RWR08192.1"/>
    <property type="molecule type" value="Genomic_DNA"/>
</dbReference>
<gene>
    <name evidence="1" type="ORF">D4N35_011910</name>
</gene>
<organism evidence="1 2">
    <name type="scientific">Siminovitchia fortis</name>
    <dbReference type="NCBI Taxonomy" id="254758"/>
    <lineage>
        <taxon>Bacteria</taxon>
        <taxon>Bacillati</taxon>
        <taxon>Bacillota</taxon>
        <taxon>Bacilli</taxon>
        <taxon>Bacillales</taxon>
        <taxon>Bacillaceae</taxon>
        <taxon>Siminovitchia</taxon>
    </lineage>
</organism>
<dbReference type="RefSeq" id="WP_120073873.1">
    <property type="nucleotide sequence ID" value="NZ_CP126113.1"/>
</dbReference>
<sequence length="146" mass="15956">MLTYEDVEKIIPETKGVKNAAISFGCIAFASNEEQPKGLFVQTGQDEDLQAAISNGAVAAVWPSEKELPFYTPNHFPVFLAQEGPLSAVLQILENYSRKMGIEKTDNKTRVILPESDGSAVPDDFIETTRQLIHSGENCVDGNGVR</sequence>
<dbReference type="AlphaFoldDB" id="A0A443IQ27"/>
<keyword evidence="2" id="KW-1185">Reference proteome</keyword>
<dbReference type="OrthoDB" id="2966672at2"/>
<dbReference type="Proteomes" id="UP000273811">
    <property type="component" value="Unassembled WGS sequence"/>
</dbReference>
<comment type="caution">
    <text evidence="1">The sequence shown here is derived from an EMBL/GenBank/DDBJ whole genome shotgun (WGS) entry which is preliminary data.</text>
</comment>
<accession>A0A443IQ27</accession>
<protein>
    <submittedName>
        <fullName evidence="1">Uncharacterized protein</fullName>
    </submittedName>
</protein>
<evidence type="ECO:0000313" key="1">
    <source>
        <dbReference type="EMBL" id="RWR08192.1"/>
    </source>
</evidence>
<evidence type="ECO:0000313" key="2">
    <source>
        <dbReference type="Proteomes" id="UP000273811"/>
    </source>
</evidence>
<reference evidence="1" key="1">
    <citation type="submission" date="2018-12" db="EMBL/GenBank/DDBJ databases">
        <authorList>
            <person name="Sun L."/>
            <person name="Chen Z."/>
        </authorList>
    </citation>
    <scope>NUCLEOTIDE SEQUENCE [LARGE SCALE GENOMIC DNA]</scope>
    <source>
        <strain evidence="1">DSM 16012</strain>
    </source>
</reference>